<gene>
    <name evidence="2" type="ORF">HHK02_08465</name>
</gene>
<protein>
    <submittedName>
        <fullName evidence="2">Flavodoxin</fullName>
    </submittedName>
</protein>
<reference evidence="2 3" key="1">
    <citation type="submission" date="2020-07" db="EMBL/GenBank/DDBJ databases">
        <title>Genome sequence of Lactobacillus reuteri CNEI-KCA3 isolated from the faeces of a reared-broiler chicken, South-East Nigeria, reveals presence of CRISPR arrays.</title>
        <authorList>
            <person name="Anukam K.C."/>
            <person name="Ibezim C.N."/>
            <person name="BeecK W.V."/>
            <person name="Allonsius C."/>
            <person name="Broek M.D."/>
            <person name="Tuyaerts I."/>
            <person name="Attama A."/>
            <person name="Esimone C.O."/>
            <person name="Lebeer S."/>
        </authorList>
    </citation>
    <scope>NUCLEOTIDE SEQUENCE [LARGE SCALE GENOMIC DNA]</scope>
    <source>
        <strain evidence="2 3">CNEI-KCA3</strain>
    </source>
</reference>
<dbReference type="RefSeq" id="WP_153709597.1">
    <property type="nucleotide sequence ID" value="NZ_CP059275.1"/>
</dbReference>
<dbReference type="InterPro" id="IPR029039">
    <property type="entry name" value="Flavoprotein-like_sf"/>
</dbReference>
<sequence>MARQALILYYSQFGNTAKLAGQIHEATSADIVRVKVAANVFPLDMQETGRIYQQQRKNHDLPKLVTDVPNLAYYDLLLIGGPVWNEKVASPILSLLQQLQSFNGEVAPFSTGWSETGNYQQDFINHAGKLNVTDGYHILTHGTPAFNQKSLFSWLRKL</sequence>
<dbReference type="Gene3D" id="3.40.50.360">
    <property type="match status" value="1"/>
</dbReference>
<name>A0A6N7QMH9_LIMRT</name>
<proteinExistence type="predicted"/>
<accession>A0A6N7QMH9</accession>
<dbReference type="AlphaFoldDB" id="A0A6N7QMH9"/>
<evidence type="ECO:0000259" key="1">
    <source>
        <dbReference type="Pfam" id="PF12682"/>
    </source>
</evidence>
<feature type="domain" description="Flavodoxin-like" evidence="1">
    <location>
        <begin position="5"/>
        <end position="141"/>
    </location>
</feature>
<dbReference type="Proteomes" id="UP000510868">
    <property type="component" value="Chromosome"/>
</dbReference>
<dbReference type="PANTHER" id="PTHR39201:SF1">
    <property type="entry name" value="FLAVODOXIN-LIKE DOMAIN-CONTAINING PROTEIN"/>
    <property type="match status" value="1"/>
</dbReference>
<dbReference type="PANTHER" id="PTHR39201">
    <property type="entry name" value="EXPORTED PROTEIN-RELATED"/>
    <property type="match status" value="1"/>
</dbReference>
<dbReference type="Pfam" id="PF12682">
    <property type="entry name" value="Flavodoxin_4"/>
    <property type="match status" value="1"/>
</dbReference>
<evidence type="ECO:0000313" key="3">
    <source>
        <dbReference type="Proteomes" id="UP000510868"/>
    </source>
</evidence>
<dbReference type="EMBL" id="CP059275">
    <property type="protein sequence ID" value="QLQ61206.1"/>
    <property type="molecule type" value="Genomic_DNA"/>
</dbReference>
<dbReference type="SUPFAM" id="SSF52218">
    <property type="entry name" value="Flavoproteins"/>
    <property type="match status" value="1"/>
</dbReference>
<dbReference type="InterPro" id="IPR001226">
    <property type="entry name" value="Flavodoxin_CS"/>
</dbReference>
<dbReference type="InterPro" id="IPR008254">
    <property type="entry name" value="Flavodoxin/NO_synth"/>
</dbReference>
<dbReference type="OrthoDB" id="2049760at2"/>
<dbReference type="GO" id="GO:0010181">
    <property type="term" value="F:FMN binding"/>
    <property type="evidence" value="ECO:0007669"/>
    <property type="project" value="InterPro"/>
</dbReference>
<evidence type="ECO:0000313" key="2">
    <source>
        <dbReference type="EMBL" id="QLQ61206.1"/>
    </source>
</evidence>
<dbReference type="PROSITE" id="PS00201">
    <property type="entry name" value="FLAVODOXIN"/>
    <property type="match status" value="1"/>
</dbReference>
<organism evidence="2 3">
    <name type="scientific">Limosilactobacillus reuteri</name>
    <name type="common">Lactobacillus reuteri</name>
    <dbReference type="NCBI Taxonomy" id="1598"/>
    <lineage>
        <taxon>Bacteria</taxon>
        <taxon>Bacillati</taxon>
        <taxon>Bacillota</taxon>
        <taxon>Bacilli</taxon>
        <taxon>Lactobacillales</taxon>
        <taxon>Lactobacillaceae</taxon>
        <taxon>Limosilactobacillus</taxon>
    </lineage>
</organism>
<dbReference type="GO" id="GO:0016651">
    <property type="term" value="F:oxidoreductase activity, acting on NAD(P)H"/>
    <property type="evidence" value="ECO:0007669"/>
    <property type="project" value="UniProtKB-ARBA"/>
</dbReference>
<dbReference type="GO" id="GO:0009055">
    <property type="term" value="F:electron transfer activity"/>
    <property type="evidence" value="ECO:0007669"/>
    <property type="project" value="InterPro"/>
</dbReference>